<name>A0A6A0ABF1_HAELA</name>
<evidence type="ECO:0000313" key="1">
    <source>
        <dbReference type="EMBL" id="GFH30150.1"/>
    </source>
</evidence>
<proteinExistence type="predicted"/>
<feature type="non-terminal residue" evidence="1">
    <location>
        <position position="1"/>
    </location>
</feature>
<comment type="caution">
    <text evidence="1">The sequence shown here is derived from an EMBL/GenBank/DDBJ whole genome shotgun (WGS) entry which is preliminary data.</text>
</comment>
<dbReference type="AlphaFoldDB" id="A0A6A0ABF1"/>
<dbReference type="Proteomes" id="UP000485058">
    <property type="component" value="Unassembled WGS sequence"/>
</dbReference>
<dbReference type="EMBL" id="BLLF01004733">
    <property type="protein sequence ID" value="GFH30150.1"/>
    <property type="molecule type" value="Genomic_DNA"/>
</dbReference>
<evidence type="ECO:0000313" key="2">
    <source>
        <dbReference type="Proteomes" id="UP000485058"/>
    </source>
</evidence>
<keyword evidence="2" id="KW-1185">Reference proteome</keyword>
<protein>
    <submittedName>
        <fullName evidence="1">Uncharacterized protein</fullName>
    </submittedName>
</protein>
<gene>
    <name evidence="1" type="ORF">HaLaN_28946</name>
</gene>
<reference evidence="1 2" key="1">
    <citation type="submission" date="2020-02" db="EMBL/GenBank/DDBJ databases">
        <title>Draft genome sequence of Haematococcus lacustris strain NIES-144.</title>
        <authorList>
            <person name="Morimoto D."/>
            <person name="Nakagawa S."/>
            <person name="Yoshida T."/>
            <person name="Sawayama S."/>
        </authorList>
    </citation>
    <scope>NUCLEOTIDE SEQUENCE [LARGE SCALE GENOMIC DNA]</scope>
    <source>
        <strain evidence="1 2">NIES-144</strain>
    </source>
</reference>
<sequence>INPPPAEALPEQLAAVLGQEADSGQAVQGPHPYFTLYSSLQQQQRGLPLLGAPEPIPCCSVAGKVAGVLAYLRHTLSLVWGARDEEQLLARMVGTTRMLAAEGV</sequence>
<accession>A0A6A0ABF1</accession>
<organism evidence="1 2">
    <name type="scientific">Haematococcus lacustris</name>
    <name type="common">Green alga</name>
    <name type="synonym">Haematococcus pluvialis</name>
    <dbReference type="NCBI Taxonomy" id="44745"/>
    <lineage>
        <taxon>Eukaryota</taxon>
        <taxon>Viridiplantae</taxon>
        <taxon>Chlorophyta</taxon>
        <taxon>core chlorophytes</taxon>
        <taxon>Chlorophyceae</taxon>
        <taxon>CS clade</taxon>
        <taxon>Chlamydomonadales</taxon>
        <taxon>Haematococcaceae</taxon>
        <taxon>Haematococcus</taxon>
    </lineage>
</organism>